<dbReference type="PROSITE" id="PS50994">
    <property type="entry name" value="INTEGRASE"/>
    <property type="match status" value="1"/>
</dbReference>
<keyword evidence="4" id="KW-1185">Reference proteome</keyword>
<keyword evidence="1" id="KW-0694">RNA-binding</keyword>
<dbReference type="EMBL" id="AVOT02003087">
    <property type="protein sequence ID" value="MBW0472432.1"/>
    <property type="molecule type" value="Genomic_DNA"/>
</dbReference>
<organism evidence="3 4">
    <name type="scientific">Austropuccinia psidii MF-1</name>
    <dbReference type="NCBI Taxonomy" id="1389203"/>
    <lineage>
        <taxon>Eukaryota</taxon>
        <taxon>Fungi</taxon>
        <taxon>Dikarya</taxon>
        <taxon>Basidiomycota</taxon>
        <taxon>Pucciniomycotina</taxon>
        <taxon>Pucciniomycetes</taxon>
        <taxon>Pucciniales</taxon>
        <taxon>Sphaerophragmiaceae</taxon>
        <taxon>Austropuccinia</taxon>
    </lineage>
</organism>
<name>A0A9Q3BVX4_9BASI</name>
<evidence type="ECO:0000259" key="2">
    <source>
        <dbReference type="PROSITE" id="PS50994"/>
    </source>
</evidence>
<proteinExistence type="predicted"/>
<dbReference type="GO" id="GO:0005634">
    <property type="term" value="C:nucleus"/>
    <property type="evidence" value="ECO:0007669"/>
    <property type="project" value="UniProtKB-ARBA"/>
</dbReference>
<evidence type="ECO:0000313" key="4">
    <source>
        <dbReference type="Proteomes" id="UP000765509"/>
    </source>
</evidence>
<dbReference type="OrthoDB" id="5592268at2759"/>
<dbReference type="InterPro" id="IPR001584">
    <property type="entry name" value="Integrase_cat-core"/>
</dbReference>
<dbReference type="Proteomes" id="UP000765509">
    <property type="component" value="Unassembled WGS sequence"/>
</dbReference>
<sequence length="102" mass="11759">MHGTKAAFSTDYHPQTNGLVERMIRKMENIIRIFCAYGMEHKAHEGYTQYWVTLLPEIQLDYNIIQHSTTLKSPSLVEKRCNPLTPVGHLYQALLTILAKTK</sequence>
<comment type="caution">
    <text evidence="3">The sequence shown here is derived from an EMBL/GenBank/DDBJ whole genome shotgun (WGS) entry which is preliminary data.</text>
</comment>
<reference evidence="3" key="1">
    <citation type="submission" date="2021-03" db="EMBL/GenBank/DDBJ databases">
        <title>Draft genome sequence of rust myrtle Austropuccinia psidii MF-1, a brazilian biotype.</title>
        <authorList>
            <person name="Quecine M.C."/>
            <person name="Pachon D.M.R."/>
            <person name="Bonatelli M.L."/>
            <person name="Correr F.H."/>
            <person name="Franceschini L.M."/>
            <person name="Leite T.F."/>
            <person name="Margarido G.R.A."/>
            <person name="Almeida C.A."/>
            <person name="Ferrarezi J.A."/>
            <person name="Labate C.A."/>
        </authorList>
    </citation>
    <scope>NUCLEOTIDE SEQUENCE</scope>
    <source>
        <strain evidence="3">MF-1</strain>
    </source>
</reference>
<accession>A0A9Q3BVX4</accession>
<gene>
    <name evidence="3" type="ORF">O181_012147</name>
</gene>
<dbReference type="GO" id="GO:0015074">
    <property type="term" value="P:DNA integration"/>
    <property type="evidence" value="ECO:0007669"/>
    <property type="project" value="InterPro"/>
</dbReference>
<dbReference type="InterPro" id="IPR012337">
    <property type="entry name" value="RNaseH-like_sf"/>
</dbReference>
<dbReference type="GO" id="GO:0003723">
    <property type="term" value="F:RNA binding"/>
    <property type="evidence" value="ECO:0007669"/>
    <property type="project" value="UniProtKB-KW"/>
</dbReference>
<evidence type="ECO:0000256" key="1">
    <source>
        <dbReference type="ARBA" id="ARBA00022884"/>
    </source>
</evidence>
<evidence type="ECO:0000313" key="3">
    <source>
        <dbReference type="EMBL" id="MBW0472432.1"/>
    </source>
</evidence>
<dbReference type="Gene3D" id="3.30.420.10">
    <property type="entry name" value="Ribonuclease H-like superfamily/Ribonuclease H"/>
    <property type="match status" value="1"/>
</dbReference>
<protein>
    <recommendedName>
        <fullName evidence="2">Integrase catalytic domain-containing protein</fullName>
    </recommendedName>
</protein>
<dbReference type="SUPFAM" id="SSF53098">
    <property type="entry name" value="Ribonuclease H-like"/>
    <property type="match status" value="1"/>
</dbReference>
<dbReference type="AlphaFoldDB" id="A0A9Q3BVX4"/>
<feature type="domain" description="Integrase catalytic" evidence="2">
    <location>
        <begin position="1"/>
        <end position="82"/>
    </location>
</feature>
<dbReference type="InterPro" id="IPR036397">
    <property type="entry name" value="RNaseH_sf"/>
</dbReference>